<dbReference type="AlphaFoldDB" id="A0A0C2XK18"/>
<name>A0A0C2XK18_AMAMK</name>
<dbReference type="Proteomes" id="UP000054549">
    <property type="component" value="Unassembled WGS sequence"/>
</dbReference>
<gene>
    <name evidence="1" type="ORF">M378DRAFT_784609</name>
</gene>
<evidence type="ECO:0000313" key="1">
    <source>
        <dbReference type="EMBL" id="KIL69423.1"/>
    </source>
</evidence>
<reference evidence="1 2" key="1">
    <citation type="submission" date="2014-04" db="EMBL/GenBank/DDBJ databases">
        <title>Evolutionary Origins and Diversification of the Mycorrhizal Mutualists.</title>
        <authorList>
            <consortium name="DOE Joint Genome Institute"/>
            <consortium name="Mycorrhizal Genomics Consortium"/>
            <person name="Kohler A."/>
            <person name="Kuo A."/>
            <person name="Nagy L.G."/>
            <person name="Floudas D."/>
            <person name="Copeland A."/>
            <person name="Barry K.W."/>
            <person name="Cichocki N."/>
            <person name="Veneault-Fourrey C."/>
            <person name="LaButti K."/>
            <person name="Lindquist E.A."/>
            <person name="Lipzen A."/>
            <person name="Lundell T."/>
            <person name="Morin E."/>
            <person name="Murat C."/>
            <person name="Riley R."/>
            <person name="Ohm R."/>
            <person name="Sun H."/>
            <person name="Tunlid A."/>
            <person name="Henrissat B."/>
            <person name="Grigoriev I.V."/>
            <person name="Hibbett D.S."/>
            <person name="Martin F."/>
        </authorList>
    </citation>
    <scope>NUCLEOTIDE SEQUENCE [LARGE SCALE GENOMIC DNA]</scope>
    <source>
        <strain evidence="1 2">Koide BX008</strain>
    </source>
</reference>
<proteinExistence type="predicted"/>
<sequence>MSNRFSHVHALSCDQIRAYHSRAAADATEAVNLLTVSIRKGLQVLFDLRGRHL</sequence>
<organism evidence="1 2">
    <name type="scientific">Amanita muscaria (strain Koide BX008)</name>
    <dbReference type="NCBI Taxonomy" id="946122"/>
    <lineage>
        <taxon>Eukaryota</taxon>
        <taxon>Fungi</taxon>
        <taxon>Dikarya</taxon>
        <taxon>Basidiomycota</taxon>
        <taxon>Agaricomycotina</taxon>
        <taxon>Agaricomycetes</taxon>
        <taxon>Agaricomycetidae</taxon>
        <taxon>Agaricales</taxon>
        <taxon>Pluteineae</taxon>
        <taxon>Amanitaceae</taxon>
        <taxon>Amanita</taxon>
    </lineage>
</organism>
<evidence type="ECO:0000313" key="2">
    <source>
        <dbReference type="Proteomes" id="UP000054549"/>
    </source>
</evidence>
<accession>A0A0C2XK18</accession>
<keyword evidence="2" id="KW-1185">Reference proteome</keyword>
<protein>
    <submittedName>
        <fullName evidence="1">Uncharacterized protein</fullName>
    </submittedName>
</protein>
<dbReference type="EMBL" id="KN818226">
    <property type="protein sequence ID" value="KIL69423.1"/>
    <property type="molecule type" value="Genomic_DNA"/>
</dbReference>
<dbReference type="HOGENOM" id="CLU_3068169_0_0_1"/>
<dbReference type="InParanoid" id="A0A0C2XK18"/>